<dbReference type="FunFam" id="3.40.50.620:FF:000072">
    <property type="entry name" value="Protein FixA homolog"/>
    <property type="match status" value="1"/>
</dbReference>
<dbReference type="EMBL" id="JAGETQ010000034">
    <property type="protein sequence ID" value="MBO1916123.1"/>
    <property type="molecule type" value="Genomic_DNA"/>
</dbReference>
<dbReference type="InterPro" id="IPR000049">
    <property type="entry name" value="ET-Flavoprotein_bsu_CS"/>
</dbReference>
<accession>A0A939SR97</accession>
<organism evidence="5 6">
    <name type="scientific">Providencia rettgeri</name>
    <dbReference type="NCBI Taxonomy" id="587"/>
    <lineage>
        <taxon>Bacteria</taxon>
        <taxon>Pseudomonadati</taxon>
        <taxon>Pseudomonadota</taxon>
        <taxon>Gammaproteobacteria</taxon>
        <taxon>Enterobacterales</taxon>
        <taxon>Morganellaceae</taxon>
        <taxon>Providencia</taxon>
    </lineage>
</organism>
<evidence type="ECO:0000313" key="6">
    <source>
        <dbReference type="Proteomes" id="UP000664477"/>
    </source>
</evidence>
<dbReference type="GO" id="GO:0009055">
    <property type="term" value="F:electron transfer activity"/>
    <property type="evidence" value="ECO:0007669"/>
    <property type="project" value="InterPro"/>
</dbReference>
<gene>
    <name evidence="5" type="primary">fixA</name>
    <name evidence="5" type="ORF">J4727_08470</name>
</gene>
<dbReference type="InterPro" id="IPR033948">
    <property type="entry name" value="ETF_beta_N"/>
</dbReference>
<dbReference type="Proteomes" id="UP000664477">
    <property type="component" value="Unassembled WGS sequence"/>
</dbReference>
<dbReference type="SMART" id="SM00893">
    <property type="entry name" value="ETF"/>
    <property type="match status" value="1"/>
</dbReference>
<evidence type="ECO:0000313" key="5">
    <source>
        <dbReference type="EMBL" id="MBO1916123.1"/>
    </source>
</evidence>
<feature type="domain" description="Electron transfer flavoprotein alpha/beta-subunit N-terminal" evidence="4">
    <location>
        <begin position="22"/>
        <end position="214"/>
    </location>
</feature>
<dbReference type="SUPFAM" id="SSF52402">
    <property type="entry name" value="Adenine nucleotide alpha hydrolases-like"/>
    <property type="match status" value="1"/>
</dbReference>
<reference evidence="5" key="1">
    <citation type="submission" date="2021-03" db="EMBL/GenBank/DDBJ databases">
        <title>Molecular epidemiology and mechanisms of colistin and carbapenem resistance in Enterobacteriaceae from clinical isolates, the environment and porcine samples in Pretoria, South Africa.</title>
        <authorList>
            <person name="Bogoshi D."/>
            <person name="Mbelle N.M."/>
            <person name="Naidoo V."/>
            <person name="Osei Sekyere J."/>
        </authorList>
    </citation>
    <scope>NUCLEOTIDE SEQUENCE</scope>
    <source>
        <strain evidence="5">C052</strain>
    </source>
</reference>
<comment type="caution">
    <text evidence="5">The sequence shown here is derived from an EMBL/GenBank/DDBJ whole genome shotgun (WGS) entry which is preliminary data.</text>
</comment>
<dbReference type="InterPro" id="IPR014729">
    <property type="entry name" value="Rossmann-like_a/b/a_fold"/>
</dbReference>
<dbReference type="PANTHER" id="PTHR21294:SF17">
    <property type="entry name" value="PROTEIN FIXA"/>
    <property type="match status" value="1"/>
</dbReference>
<comment type="similarity">
    <text evidence="1">Belongs to the ETF beta-subunit/FixA family.</text>
</comment>
<keyword evidence="2" id="KW-0249">Electron transport</keyword>
<dbReference type="PIRSF" id="PIRSF000090">
    <property type="entry name" value="Beta-ETF"/>
    <property type="match status" value="1"/>
</dbReference>
<dbReference type="Gene3D" id="3.40.50.620">
    <property type="entry name" value="HUPs"/>
    <property type="match status" value="1"/>
</dbReference>
<evidence type="ECO:0000259" key="4">
    <source>
        <dbReference type="SMART" id="SM00893"/>
    </source>
</evidence>
<keyword evidence="2" id="KW-0813">Transport</keyword>
<dbReference type="PROSITE" id="PS01065">
    <property type="entry name" value="ETF_BETA"/>
    <property type="match status" value="1"/>
</dbReference>
<evidence type="ECO:0000256" key="3">
    <source>
        <dbReference type="ARBA" id="ARBA00040635"/>
    </source>
</evidence>
<name>A0A939SR97_PRORE</name>
<dbReference type="CDD" id="cd01714">
    <property type="entry name" value="ETF_beta"/>
    <property type="match status" value="1"/>
</dbReference>
<sequence>MNIITCYKSVPDEQDIIVNSSDGSLDFSRADTKISQYDLNAIETANQIKAQQTDSKVIALSIGGKALTNMKARKDVLSRGPDELVVVIDDQLEHALPHQTAITLGAAAQKVGFDLIICGDGSADLNAQQVSILLGETLQVPAINGVKKIVSITADTVIVERELEDEIETLFLPLPAIIAVTSDINVPVIPSMKAILGAAKNPSSLDDGDIGLDNVAALSSQSIAAPKQKVRQRIIIEGDGDDQIAQFAEHLRKSFNRRSYEQIINRLGI</sequence>
<dbReference type="Pfam" id="PF01012">
    <property type="entry name" value="ETF"/>
    <property type="match status" value="1"/>
</dbReference>
<protein>
    <recommendedName>
        <fullName evidence="3">Protein FixA</fullName>
    </recommendedName>
</protein>
<dbReference type="AlphaFoldDB" id="A0A939SR97"/>
<dbReference type="InterPro" id="IPR014730">
    <property type="entry name" value="ETF_a/b_N"/>
</dbReference>
<dbReference type="NCBIfam" id="NF002888">
    <property type="entry name" value="PRK03359.1"/>
    <property type="match status" value="1"/>
</dbReference>
<evidence type="ECO:0000256" key="1">
    <source>
        <dbReference type="ARBA" id="ARBA00007557"/>
    </source>
</evidence>
<dbReference type="PANTHER" id="PTHR21294">
    <property type="entry name" value="ELECTRON TRANSFER FLAVOPROTEIN BETA-SUBUNIT"/>
    <property type="match status" value="1"/>
</dbReference>
<evidence type="ECO:0000256" key="2">
    <source>
        <dbReference type="ARBA" id="ARBA00022982"/>
    </source>
</evidence>
<dbReference type="InterPro" id="IPR012255">
    <property type="entry name" value="ETF_b"/>
</dbReference>
<proteinExistence type="inferred from homology"/>